<evidence type="ECO:0000256" key="3">
    <source>
        <dbReference type="PROSITE-ProRule" id="PRU00742"/>
    </source>
</evidence>
<reference evidence="5" key="1">
    <citation type="journal article" date="2013" name="ISME J.">
        <title>A small predatory core genome in the divergent marine Bacteriovorax marinus SJ and the terrestrial Bdellovibrio bacteriovorus.</title>
        <authorList>
            <person name="Crossman L.C."/>
            <person name="Chen H."/>
            <person name="Cerdeno-Tarraga A.M."/>
            <person name="Brooks K."/>
            <person name="Quail M.A."/>
            <person name="Pineiro S.A."/>
            <person name="Hobley L."/>
            <person name="Sockett R.E."/>
            <person name="Bentley S.D."/>
            <person name="Parkhill J."/>
            <person name="Williams H.N."/>
            <person name="Stine O.C."/>
        </authorList>
    </citation>
    <scope>NUCLEOTIDE SEQUENCE [LARGE SCALE GENOMIC DNA]</scope>
    <source>
        <strain evidence="5">ATCC BAA-682 / DSM 15412 / SJ</strain>
    </source>
</reference>
<dbReference type="InterPro" id="IPR006035">
    <property type="entry name" value="Ureohydrolase"/>
</dbReference>
<dbReference type="InterPro" id="IPR023696">
    <property type="entry name" value="Ureohydrolase_dom_sf"/>
</dbReference>
<dbReference type="eggNOG" id="COG0010">
    <property type="taxonomic scope" value="Bacteria"/>
</dbReference>
<dbReference type="SUPFAM" id="SSF52768">
    <property type="entry name" value="Arginase/deacetylase"/>
    <property type="match status" value="1"/>
</dbReference>
<protein>
    <submittedName>
        <fullName evidence="4">Arginase family protein</fullName>
    </submittedName>
</protein>
<gene>
    <name evidence="4" type="ordered locus">BMS_2192</name>
</gene>
<name>E1X3R8_HALMS</name>
<organism evidence="4 5">
    <name type="scientific">Halobacteriovorax marinus (strain ATCC BAA-682 / DSM 15412 / SJ)</name>
    <name type="common">Bacteriovorax marinus</name>
    <dbReference type="NCBI Taxonomy" id="862908"/>
    <lineage>
        <taxon>Bacteria</taxon>
        <taxon>Pseudomonadati</taxon>
        <taxon>Bdellovibrionota</taxon>
        <taxon>Bacteriovoracia</taxon>
        <taxon>Bacteriovoracales</taxon>
        <taxon>Halobacteriovoraceae</taxon>
        <taxon>Halobacteriovorax</taxon>
    </lineage>
</organism>
<evidence type="ECO:0000313" key="5">
    <source>
        <dbReference type="Proteomes" id="UP000008963"/>
    </source>
</evidence>
<dbReference type="STRING" id="862908.BMS_2192"/>
<dbReference type="PANTHER" id="PTHR11358:SF26">
    <property type="entry name" value="GUANIDINO ACID HYDROLASE, MITOCHONDRIAL"/>
    <property type="match status" value="1"/>
</dbReference>
<dbReference type="PANTHER" id="PTHR11358">
    <property type="entry name" value="ARGINASE/AGMATINASE"/>
    <property type="match status" value="1"/>
</dbReference>
<dbReference type="EMBL" id="FQ312005">
    <property type="protein sequence ID" value="CBW26997.1"/>
    <property type="molecule type" value="Genomic_DNA"/>
</dbReference>
<dbReference type="AlphaFoldDB" id="E1X3R8"/>
<dbReference type="Gene3D" id="3.40.800.10">
    <property type="entry name" value="Ureohydrolase domain"/>
    <property type="match status" value="1"/>
</dbReference>
<comment type="similarity">
    <text evidence="3">Belongs to the arginase family.</text>
</comment>
<dbReference type="GO" id="GO:0046872">
    <property type="term" value="F:metal ion binding"/>
    <property type="evidence" value="ECO:0007669"/>
    <property type="project" value="UniProtKB-KW"/>
</dbReference>
<dbReference type="HOGENOM" id="CLU_902450_0_0_7"/>
<evidence type="ECO:0000256" key="1">
    <source>
        <dbReference type="ARBA" id="ARBA00022723"/>
    </source>
</evidence>
<accession>E1X3R8</accession>
<dbReference type="GO" id="GO:0033389">
    <property type="term" value="P:putrescine biosynthetic process from arginine, via agmatine"/>
    <property type="evidence" value="ECO:0007669"/>
    <property type="project" value="TreeGrafter"/>
</dbReference>
<keyword evidence="5" id="KW-1185">Reference proteome</keyword>
<dbReference type="Proteomes" id="UP000008963">
    <property type="component" value="Chromosome"/>
</dbReference>
<keyword evidence="1" id="KW-0479">Metal-binding</keyword>
<dbReference type="OrthoDB" id="5290471at2"/>
<evidence type="ECO:0000256" key="2">
    <source>
        <dbReference type="ARBA" id="ARBA00022801"/>
    </source>
</evidence>
<evidence type="ECO:0000313" key="4">
    <source>
        <dbReference type="EMBL" id="CBW26997.1"/>
    </source>
</evidence>
<dbReference type="KEGG" id="bmx:BMS_2192"/>
<dbReference type="Pfam" id="PF00491">
    <property type="entry name" value="Arginase"/>
    <property type="match status" value="1"/>
</dbReference>
<dbReference type="GO" id="GO:0008783">
    <property type="term" value="F:agmatinase activity"/>
    <property type="evidence" value="ECO:0007669"/>
    <property type="project" value="TreeGrafter"/>
</dbReference>
<proteinExistence type="inferred from homology"/>
<dbReference type="PROSITE" id="PS51409">
    <property type="entry name" value="ARGINASE_2"/>
    <property type="match status" value="1"/>
</dbReference>
<sequence length="308" mass="34933">MKEDMKGITEQLSRRGASKLKIKEYMSEEAQSYKNLFILSESDLGVIRNGGRRGSAYGPSAIINTLKKMSTHRDPMCAQFSLRTMGSCSDFSQQQEQDIQKLSTDLKTANLEQTKFWHLGAGHDHVYPYLKWISQSSKKILIINIDAHLDTRVDELPHSGTPFRQFANDFDGDLEILQLGIHDFANELSNYNELKSAKMTILSMAQIKNESANFSNISGLLDKYIQSPEEYKVVLSLDCDAICAEQMEAVSAVNHHGLDIDTVREIFSWYFSLAQKEKYCGIYEYNPIYDNLSNKGARVLSSLIQPFL</sequence>
<keyword evidence="2" id="KW-0378">Hydrolase</keyword>
<dbReference type="PATRIC" id="fig|862908.3.peg.2086"/>
<dbReference type="RefSeq" id="WP_014244775.1">
    <property type="nucleotide sequence ID" value="NC_016620.1"/>
</dbReference>